<comment type="catalytic activity">
    <reaction evidence="10">
        <text>L-lysyl-L-lysine(out) = L-lysyl-L-lysine(in)</text>
        <dbReference type="Rhea" id="RHEA:79403"/>
        <dbReference type="ChEBI" id="CHEBI:229956"/>
    </reaction>
</comment>
<evidence type="ECO:0000256" key="18">
    <source>
        <dbReference type="ARBA" id="ARBA00046376"/>
    </source>
</evidence>
<comment type="catalytic activity">
    <reaction evidence="12">
        <text>L-histidyl-L-alpha-amino acid(out) = L-histidyl-L-alpha-amino acid(in)</text>
        <dbReference type="Rhea" id="RHEA:79379"/>
        <dbReference type="ChEBI" id="CHEBI:229964"/>
    </reaction>
</comment>
<evidence type="ECO:0000256" key="20">
    <source>
        <dbReference type="SAM" id="Phobius"/>
    </source>
</evidence>
<sequence length="552" mass="59385">MDSPVASVDEKQVMSKDVGAHGSDNDVSSPEKQVPTTTSVLVADNGTNGNHDDTASIVSVGGRTKKVPMKVKLVSVVLVSLIGFGAHWSSGVTGAMKSALKKGMGINNTQYALLDATDNFIKSVLILATGLYTDRLGGASTLVWGNLLFTAGSVLVAAATTTRNFRFMLGAMVIQSLGDVATQVAQYKVFASWFAPSDGFASTLGFELGLGKVGSFVGQISANVIAERLGDFSWTFWMSVVMNVFTNVATVVFYLFTRWCARHYSSTGKTDPATGEVLTERTRRLAWSRVVRLPWPFWGVIAFTLCQTTAASVFGTNATELAEQRFHVSSIRAGFYAALTQYMGFFLVPLLGLFIDVYGHRLTVMSVCGTGMFLSMSLIMWSSSMAGTAAGFGFYAFAVSLGPTVIIDAIRTSLWYQEVFGSAYAVKICVNNAMNIIMRIVTGVIQDRDNDVYNHVVIVYVVLAAGAVVVGLSLVALALPWASPVSLGRLQWTRKQRFARGAAINAQREAFETNSRAGANRQLSLVLFGALSLLTVGAWVCYFWGVATGHND</sequence>
<keyword evidence="20" id="KW-0812">Transmembrane</keyword>
<organism evidence="22 23">
    <name type="scientific">Sporothrix brasiliensis 5110</name>
    <dbReference type="NCBI Taxonomy" id="1398154"/>
    <lineage>
        <taxon>Eukaryota</taxon>
        <taxon>Fungi</taxon>
        <taxon>Dikarya</taxon>
        <taxon>Ascomycota</taxon>
        <taxon>Pezizomycotina</taxon>
        <taxon>Sordariomycetes</taxon>
        <taxon>Sordariomycetidae</taxon>
        <taxon>Ophiostomatales</taxon>
        <taxon>Ophiostomataceae</taxon>
        <taxon>Sporothrix</taxon>
    </lineage>
</organism>
<feature type="domain" description="Major facilitator superfamily (MFS) profile" evidence="21">
    <location>
        <begin position="75"/>
        <end position="483"/>
    </location>
</feature>
<keyword evidence="23" id="KW-1185">Reference proteome</keyword>
<dbReference type="VEuPathDB" id="FungiDB:SPBR_04197"/>
<feature type="transmembrane region" description="Helical" evidence="20">
    <location>
        <begin position="389"/>
        <end position="410"/>
    </location>
</feature>
<comment type="catalytic activity">
    <reaction evidence="13">
        <text>L-alanyl-L-lysine(out) = L-alanyl-L-lysine(in)</text>
        <dbReference type="Rhea" id="RHEA:79415"/>
        <dbReference type="ChEBI" id="CHEBI:192470"/>
    </reaction>
</comment>
<comment type="catalytic activity">
    <reaction evidence="8">
        <text>L-aspartyl-L-lysine(out) = L-aspartyl-L-lysine(in)</text>
        <dbReference type="Rhea" id="RHEA:79411"/>
        <dbReference type="ChEBI" id="CHEBI:229953"/>
    </reaction>
</comment>
<keyword evidence="20" id="KW-0472">Membrane</keyword>
<comment type="catalytic activity">
    <reaction evidence="4">
        <text>L-alpha-aminoacyl-L-arginine(out) = L-alpha-aminoacyl-L-arginine(in)</text>
        <dbReference type="Rhea" id="RHEA:79367"/>
        <dbReference type="ChEBI" id="CHEBI:229968"/>
    </reaction>
</comment>
<evidence type="ECO:0000256" key="19">
    <source>
        <dbReference type="SAM" id="MobiDB-lite"/>
    </source>
</evidence>
<evidence type="ECO:0000256" key="7">
    <source>
        <dbReference type="ARBA" id="ARBA00044893"/>
    </source>
</evidence>
<feature type="transmembrane region" description="Helical" evidence="20">
    <location>
        <begin position="457"/>
        <end position="479"/>
    </location>
</feature>
<feature type="transmembrane region" description="Helical" evidence="20">
    <location>
        <begin position="234"/>
        <end position="256"/>
    </location>
</feature>
<feature type="transmembrane region" description="Helical" evidence="20">
    <location>
        <begin position="73"/>
        <end position="90"/>
    </location>
</feature>
<feature type="transmembrane region" description="Helical" evidence="20">
    <location>
        <begin position="167"/>
        <end position="187"/>
    </location>
</feature>
<dbReference type="Pfam" id="PF07690">
    <property type="entry name" value="MFS_1"/>
    <property type="match status" value="1"/>
</dbReference>
<dbReference type="PANTHER" id="PTHR23512">
    <property type="entry name" value="MAJOR FACILITATOR SUPERFAMILY DOMAIN-CONTAINING PROTEIN 1"/>
    <property type="match status" value="1"/>
</dbReference>
<evidence type="ECO:0000313" key="22">
    <source>
        <dbReference type="EMBL" id="KIH93617.1"/>
    </source>
</evidence>
<feature type="transmembrane region" description="Helical" evidence="20">
    <location>
        <begin position="141"/>
        <end position="160"/>
    </location>
</feature>
<comment type="function">
    <text evidence="17">Lysosomal dipeptide uniporter that selectively exports lysine, arginine or histidine-containing dipeptides with a net positive charge from the lysosome lumen into the cytosol. Could play a role in a specific type of protein O-glycosylation indirectly regulating macrophages migration and tissue invasion. Also essential for liver homeostasis.</text>
</comment>
<evidence type="ECO:0000256" key="15">
    <source>
        <dbReference type="ARBA" id="ARBA00044985"/>
    </source>
</evidence>
<comment type="catalytic activity">
    <reaction evidence="11">
        <text>L-arginyl-glycine(out) = L-arginyl-glycine(in)</text>
        <dbReference type="Rhea" id="RHEA:79391"/>
        <dbReference type="ChEBI" id="CHEBI:229955"/>
    </reaction>
</comment>
<dbReference type="InterPro" id="IPR020846">
    <property type="entry name" value="MFS_dom"/>
</dbReference>
<dbReference type="SUPFAM" id="SSF103473">
    <property type="entry name" value="MFS general substrate transporter"/>
    <property type="match status" value="1"/>
</dbReference>
<evidence type="ECO:0000256" key="17">
    <source>
        <dbReference type="ARBA" id="ARBA00045709"/>
    </source>
</evidence>
<proteinExistence type="predicted"/>
<comment type="catalytic activity">
    <reaction evidence="3">
        <text>L-histidyl-glycine(out) = L-histidyl-glycine(in)</text>
        <dbReference type="Rhea" id="RHEA:79395"/>
        <dbReference type="ChEBI" id="CHEBI:229957"/>
    </reaction>
</comment>
<accession>A0A0C2J9J5</accession>
<evidence type="ECO:0000256" key="3">
    <source>
        <dbReference type="ARBA" id="ARBA00044878"/>
    </source>
</evidence>
<dbReference type="InterPro" id="IPR052187">
    <property type="entry name" value="MFSD1"/>
</dbReference>
<dbReference type="InterPro" id="IPR036259">
    <property type="entry name" value="MFS_trans_sf"/>
</dbReference>
<comment type="caution">
    <text evidence="22">The sequence shown here is derived from an EMBL/GenBank/DDBJ whole genome shotgun (WGS) entry which is preliminary data.</text>
</comment>
<dbReference type="OrthoDB" id="424834at2759"/>
<feature type="transmembrane region" description="Helical" evidence="20">
    <location>
        <begin position="422"/>
        <end position="445"/>
    </location>
</feature>
<feature type="region of interest" description="Disordered" evidence="19">
    <location>
        <begin position="1"/>
        <end position="36"/>
    </location>
</feature>
<dbReference type="GO" id="GO:0022857">
    <property type="term" value="F:transmembrane transporter activity"/>
    <property type="evidence" value="ECO:0007669"/>
    <property type="project" value="InterPro"/>
</dbReference>
<dbReference type="PANTHER" id="PTHR23512:SF12">
    <property type="entry name" value="TRANSPORTER, PUTATIVE (AFU_ORTHOLOGUE AFUA_4G00260)-RELATED"/>
    <property type="match status" value="1"/>
</dbReference>
<feature type="transmembrane region" description="Helical" evidence="20">
    <location>
        <begin position="293"/>
        <end position="314"/>
    </location>
</feature>
<evidence type="ECO:0000256" key="5">
    <source>
        <dbReference type="ARBA" id="ARBA00044884"/>
    </source>
</evidence>
<dbReference type="RefSeq" id="XP_040621627.1">
    <property type="nucleotide sequence ID" value="XM_040762480.1"/>
</dbReference>
<comment type="catalytic activity">
    <reaction evidence="9">
        <text>L-arginyl-L-alpha-amino acid(out) = L-arginyl-L-alpha-amino acid(in)</text>
        <dbReference type="Rhea" id="RHEA:79371"/>
        <dbReference type="ChEBI" id="CHEBI:84315"/>
    </reaction>
</comment>
<evidence type="ECO:0000256" key="11">
    <source>
        <dbReference type="ARBA" id="ARBA00044903"/>
    </source>
</evidence>
<dbReference type="InterPro" id="IPR011701">
    <property type="entry name" value="MFS"/>
</dbReference>
<evidence type="ECO:0000256" key="13">
    <source>
        <dbReference type="ARBA" id="ARBA00044919"/>
    </source>
</evidence>
<dbReference type="GeneID" id="63677401"/>
<dbReference type="Gene3D" id="1.20.1250.20">
    <property type="entry name" value="MFS general substrate transporter like domains"/>
    <property type="match status" value="2"/>
</dbReference>
<evidence type="ECO:0000259" key="21">
    <source>
        <dbReference type="PROSITE" id="PS50850"/>
    </source>
</evidence>
<comment type="catalytic activity">
    <reaction evidence="6">
        <text>L-lysyl-L-alpha-amino acid(out) = L-lysyl-L-alpha-amino acid(in)</text>
        <dbReference type="Rhea" id="RHEA:79387"/>
        <dbReference type="ChEBI" id="CHEBI:229965"/>
    </reaction>
</comment>
<dbReference type="HOGENOM" id="CLU_024516_1_1_1"/>
<comment type="catalytic activity">
    <reaction evidence="5">
        <text>L-alpha-aminoacyl-L-histidine(out) = L-alpha-aminoacyl-L-histidine(in)</text>
        <dbReference type="Rhea" id="RHEA:79375"/>
        <dbReference type="ChEBI" id="CHEBI:229967"/>
    </reaction>
</comment>
<comment type="catalytic activity">
    <reaction evidence="7">
        <text>L-alpha-aminoacyl-L-lysine(out) = L-alpha-aminoacyl-L-lysine(in)</text>
        <dbReference type="Rhea" id="RHEA:79383"/>
        <dbReference type="ChEBI" id="CHEBI:229966"/>
    </reaction>
</comment>
<evidence type="ECO:0000256" key="4">
    <source>
        <dbReference type="ARBA" id="ARBA00044881"/>
    </source>
</evidence>
<feature type="transmembrane region" description="Helical" evidence="20">
    <location>
        <begin position="525"/>
        <end position="545"/>
    </location>
</feature>
<comment type="subunit">
    <text evidence="18">Homodimer. Interacts with lysosomal protein GLMP (via lumenal domain); the interaction starts while both proteins are still in the endoplasmic reticulum and is required for stabilization of MFSD1 in lysosomes but has no direct effect on its targeting to lysosomes or transporter activity.</text>
</comment>
<evidence type="ECO:0000256" key="14">
    <source>
        <dbReference type="ARBA" id="ARBA00044924"/>
    </source>
</evidence>
<evidence type="ECO:0000256" key="1">
    <source>
        <dbReference type="ARBA" id="ARBA00004141"/>
    </source>
</evidence>
<evidence type="ECO:0000256" key="16">
    <source>
        <dbReference type="ARBA" id="ARBA00045018"/>
    </source>
</evidence>
<evidence type="ECO:0000256" key="2">
    <source>
        <dbReference type="ARBA" id="ARBA00044876"/>
    </source>
</evidence>
<keyword evidence="20" id="KW-1133">Transmembrane helix</keyword>
<comment type="catalytic activity">
    <reaction evidence="14">
        <text>L-lysyl-glycine(out) = L-lysyl-glycine(in)</text>
        <dbReference type="Rhea" id="RHEA:79407"/>
        <dbReference type="ChEBI" id="CHEBI:191202"/>
    </reaction>
</comment>
<evidence type="ECO:0000256" key="12">
    <source>
        <dbReference type="ARBA" id="ARBA00044912"/>
    </source>
</evidence>
<dbReference type="GO" id="GO:0016020">
    <property type="term" value="C:membrane"/>
    <property type="evidence" value="ECO:0007669"/>
    <property type="project" value="UniProtKB-SubCell"/>
</dbReference>
<gene>
    <name evidence="22" type="ORF">SPBR_04197</name>
</gene>
<evidence type="ECO:0000256" key="10">
    <source>
        <dbReference type="ARBA" id="ARBA00044900"/>
    </source>
</evidence>
<feature type="transmembrane region" description="Helical" evidence="20">
    <location>
        <begin position="334"/>
        <end position="355"/>
    </location>
</feature>
<evidence type="ECO:0000313" key="23">
    <source>
        <dbReference type="Proteomes" id="UP000031575"/>
    </source>
</evidence>
<dbReference type="EMBL" id="AWTV01000005">
    <property type="protein sequence ID" value="KIH93617.1"/>
    <property type="molecule type" value="Genomic_DNA"/>
</dbReference>
<dbReference type="Proteomes" id="UP000031575">
    <property type="component" value="Unassembled WGS sequence"/>
</dbReference>
<evidence type="ECO:0000256" key="9">
    <source>
        <dbReference type="ARBA" id="ARBA00044899"/>
    </source>
</evidence>
<dbReference type="PROSITE" id="PS50850">
    <property type="entry name" value="MFS"/>
    <property type="match status" value="1"/>
</dbReference>
<name>A0A0C2J9J5_9PEZI</name>
<comment type="subcellular location">
    <subcellularLocation>
        <location evidence="1">Membrane</location>
        <topology evidence="1">Multi-pass membrane protein</topology>
    </subcellularLocation>
</comment>
<dbReference type="AlphaFoldDB" id="A0A0C2J9J5"/>
<reference evidence="22 23" key="1">
    <citation type="journal article" date="2014" name="BMC Genomics">
        <title>Comparative genomics of the major fungal agents of human and animal Sporotrichosis: Sporothrix schenckii and Sporothrix brasiliensis.</title>
        <authorList>
            <person name="Teixeira M.M."/>
            <person name="de Almeida L.G."/>
            <person name="Kubitschek-Barreira P."/>
            <person name="Alves F.L."/>
            <person name="Kioshima E.S."/>
            <person name="Abadio A.K."/>
            <person name="Fernandes L."/>
            <person name="Derengowski L.S."/>
            <person name="Ferreira K.S."/>
            <person name="Souza R.C."/>
            <person name="Ruiz J.C."/>
            <person name="de Andrade N.C."/>
            <person name="Paes H.C."/>
            <person name="Nicola A.M."/>
            <person name="Albuquerque P."/>
            <person name="Gerber A.L."/>
            <person name="Martins V.P."/>
            <person name="Peconick L.D."/>
            <person name="Neto A.V."/>
            <person name="Chaucanez C.B."/>
            <person name="Silva P.A."/>
            <person name="Cunha O.L."/>
            <person name="de Oliveira F.F."/>
            <person name="dos Santos T.C."/>
            <person name="Barros A.L."/>
            <person name="Soares M.A."/>
            <person name="de Oliveira L.M."/>
            <person name="Marini M.M."/>
            <person name="Villalobos-Duno H."/>
            <person name="Cunha M.M."/>
            <person name="de Hoog S."/>
            <person name="da Silveira J.F."/>
            <person name="Henrissat B."/>
            <person name="Nino-Vega G.A."/>
            <person name="Cisalpino P.S."/>
            <person name="Mora-Montes H.M."/>
            <person name="Almeida S.R."/>
            <person name="Stajich J.E."/>
            <person name="Lopes-Bezerra L.M."/>
            <person name="Vasconcelos A.T."/>
            <person name="Felipe M.S."/>
        </authorList>
    </citation>
    <scope>NUCLEOTIDE SEQUENCE [LARGE SCALE GENOMIC DNA]</scope>
    <source>
        <strain evidence="22 23">5110</strain>
    </source>
</reference>
<feature type="transmembrane region" description="Helical" evidence="20">
    <location>
        <begin position="362"/>
        <end position="383"/>
    </location>
</feature>
<feature type="compositionally biased region" description="Polar residues" evidence="19">
    <location>
        <begin position="25"/>
        <end position="36"/>
    </location>
</feature>
<protein>
    <recommendedName>
        <fullName evidence="15">Lysosomal dipeptide transporter MFSD1</fullName>
    </recommendedName>
    <alternativeName>
        <fullName evidence="16">Major facilitator superfamily domain-containing protein 1</fullName>
    </alternativeName>
</protein>
<evidence type="ECO:0000256" key="6">
    <source>
        <dbReference type="ARBA" id="ARBA00044891"/>
    </source>
</evidence>
<comment type="catalytic activity">
    <reaction evidence="2">
        <text>L-lysyl-L-alanine(out) = L-lysyl-L-alanine(in)</text>
        <dbReference type="Rhea" id="RHEA:79399"/>
        <dbReference type="ChEBI" id="CHEBI:229954"/>
    </reaction>
</comment>
<evidence type="ECO:0000256" key="8">
    <source>
        <dbReference type="ARBA" id="ARBA00044898"/>
    </source>
</evidence>